<dbReference type="AlphaFoldDB" id="A0A1V9Z630"/>
<feature type="domain" description="CBM1" evidence="6">
    <location>
        <begin position="477"/>
        <end position="513"/>
    </location>
</feature>
<dbReference type="Pfam" id="PF04886">
    <property type="entry name" value="PT"/>
    <property type="match status" value="1"/>
</dbReference>
<dbReference type="STRING" id="1202772.A0A1V9Z630"/>
<dbReference type="PANTHER" id="PTHR36234">
    <property type="entry name" value="LYSYL ENDOPEPTIDASE"/>
    <property type="match status" value="1"/>
</dbReference>
<sequence>MHSIAQLAVCLGLFASSAMGQYCFQAVEKIGADQSYNASLSAAETTKTVQHDKATYIAVHFSQLDLPAGASITVSSPNGESKATYTGKHTDFYAEYIQGDSAVVTYHAPKHGGAEPVISIDRYASGFPENKRLNNLESICGKDDSEASICYKDKEPTQYKKAQAVARLFMNGSGLCTGWLFGSEGHMITNNHCIGDAAAAKNVQVEMGAECTTCNDPNNTKQLGCKGKVVASSVEFIHTNKALDYTLVKINSKDLASYGYLTARASGPVLGEEIYIPQHPGGKPTRIAVKLDDGKPGTIEDMGHPACVDDEVGYMVDTEPGASGSPVLSAKDNTVIALHNCGGCLNGAIKIDKIVKELQSLNKLPKNALDGNDDKPTYKPTDEPTDMPTDEPTDMPTDEPTDMPTNEPTDMPTDKPTFMPTDEPTDKPTDKPTTKPTFKPKPTGKPTAKPTNRPRPSTPRPVTKKPSAKPTSRPSSGAKKIWEQCGGKDYTGSTSCADQLTCVRMDDWYSQCVPGLGFKWN</sequence>
<feature type="signal peptide" evidence="5">
    <location>
        <begin position="1"/>
        <end position="20"/>
    </location>
</feature>
<dbReference type="InterPro" id="IPR043504">
    <property type="entry name" value="Peptidase_S1_PA_chymotrypsin"/>
</dbReference>
<dbReference type="Proteomes" id="UP000243579">
    <property type="component" value="Unassembled WGS sequence"/>
</dbReference>
<feature type="compositionally biased region" description="Basic and acidic residues" evidence="4">
    <location>
        <begin position="372"/>
        <end position="382"/>
    </location>
</feature>
<dbReference type="GO" id="GO:0030248">
    <property type="term" value="F:cellulose binding"/>
    <property type="evidence" value="ECO:0007669"/>
    <property type="project" value="InterPro"/>
</dbReference>
<feature type="region of interest" description="Disordered" evidence="4">
    <location>
        <begin position="365"/>
        <end position="490"/>
    </location>
</feature>
<feature type="chain" id="PRO_5012438662" description="CBM1 domain-containing protein" evidence="5">
    <location>
        <begin position="21"/>
        <end position="521"/>
    </location>
</feature>
<dbReference type="PANTHER" id="PTHR36234:SF5">
    <property type="entry name" value="LYSYL ENDOPEPTIDASE"/>
    <property type="match status" value="1"/>
</dbReference>
<evidence type="ECO:0000256" key="3">
    <source>
        <dbReference type="ARBA" id="ARBA00023026"/>
    </source>
</evidence>
<evidence type="ECO:0000313" key="8">
    <source>
        <dbReference type="Proteomes" id="UP000243579"/>
    </source>
</evidence>
<reference evidence="7 8" key="1">
    <citation type="journal article" date="2014" name="Genome Biol. Evol.">
        <title>The secreted proteins of Achlya hypogyna and Thraustotheca clavata identify the ancestral oomycete secretome and reveal gene acquisitions by horizontal gene transfer.</title>
        <authorList>
            <person name="Misner I."/>
            <person name="Blouin N."/>
            <person name="Leonard G."/>
            <person name="Richards T.A."/>
            <person name="Lane C.E."/>
        </authorList>
    </citation>
    <scope>NUCLEOTIDE SEQUENCE [LARGE SCALE GENOMIC DNA]</scope>
    <source>
        <strain evidence="7 8">ATCC 48635</strain>
    </source>
</reference>
<evidence type="ECO:0000259" key="6">
    <source>
        <dbReference type="PROSITE" id="PS51164"/>
    </source>
</evidence>
<dbReference type="InterPro" id="IPR035971">
    <property type="entry name" value="CBD_sf"/>
</dbReference>
<dbReference type="Pfam" id="PF13365">
    <property type="entry name" value="Trypsin_2"/>
    <property type="match status" value="1"/>
</dbReference>
<keyword evidence="8" id="KW-1185">Reference proteome</keyword>
<feature type="compositionally biased region" description="Basic and acidic residues" evidence="4">
    <location>
        <begin position="424"/>
        <end position="433"/>
    </location>
</feature>
<dbReference type="GO" id="GO:0005975">
    <property type="term" value="P:carbohydrate metabolic process"/>
    <property type="evidence" value="ECO:0007669"/>
    <property type="project" value="InterPro"/>
</dbReference>
<feature type="compositionally biased region" description="Low complexity" evidence="4">
    <location>
        <begin position="434"/>
        <end position="461"/>
    </location>
</feature>
<keyword evidence="2" id="KW-0677">Repeat</keyword>
<dbReference type="SUPFAM" id="SSF57180">
    <property type="entry name" value="Cellulose-binding domain"/>
    <property type="match status" value="1"/>
</dbReference>
<evidence type="ECO:0000256" key="4">
    <source>
        <dbReference type="SAM" id="MobiDB-lite"/>
    </source>
</evidence>
<dbReference type="Pfam" id="PF00734">
    <property type="entry name" value="CBM_1"/>
    <property type="match status" value="1"/>
</dbReference>
<dbReference type="GO" id="GO:0005576">
    <property type="term" value="C:extracellular region"/>
    <property type="evidence" value="ECO:0007669"/>
    <property type="project" value="InterPro"/>
</dbReference>
<keyword evidence="1 5" id="KW-0732">Signal</keyword>
<dbReference type="InterPro" id="IPR000254">
    <property type="entry name" value="CBD"/>
</dbReference>
<dbReference type="InterPro" id="IPR009003">
    <property type="entry name" value="Peptidase_S1_PA"/>
</dbReference>
<evidence type="ECO:0000256" key="2">
    <source>
        <dbReference type="ARBA" id="ARBA00022737"/>
    </source>
</evidence>
<accession>A0A1V9Z630</accession>
<evidence type="ECO:0000313" key="7">
    <source>
        <dbReference type="EMBL" id="OQR93455.1"/>
    </source>
</evidence>
<protein>
    <recommendedName>
        <fullName evidence="6">CBM1 domain-containing protein</fullName>
    </recommendedName>
</protein>
<comment type="caution">
    <text evidence="7">The sequence shown here is derived from an EMBL/GenBank/DDBJ whole genome shotgun (WGS) entry which is preliminary data.</text>
</comment>
<keyword evidence="3" id="KW-0843">Virulence</keyword>
<dbReference type="SMART" id="SM00236">
    <property type="entry name" value="fCBD"/>
    <property type="match status" value="1"/>
</dbReference>
<dbReference type="InterPro" id="IPR006970">
    <property type="entry name" value="PT"/>
</dbReference>
<evidence type="ECO:0000256" key="1">
    <source>
        <dbReference type="ARBA" id="ARBA00022729"/>
    </source>
</evidence>
<proteinExistence type="predicted"/>
<name>A0A1V9Z630_ACHHY</name>
<dbReference type="Gene3D" id="2.40.10.10">
    <property type="entry name" value="Trypsin-like serine proteases"/>
    <property type="match status" value="2"/>
</dbReference>
<dbReference type="SUPFAM" id="SSF50494">
    <property type="entry name" value="Trypsin-like serine proteases"/>
    <property type="match status" value="1"/>
</dbReference>
<gene>
    <name evidence="7" type="ORF">ACHHYP_02523</name>
</gene>
<evidence type="ECO:0000256" key="5">
    <source>
        <dbReference type="SAM" id="SignalP"/>
    </source>
</evidence>
<dbReference type="EMBL" id="JNBR01000409">
    <property type="protein sequence ID" value="OQR93455.1"/>
    <property type="molecule type" value="Genomic_DNA"/>
</dbReference>
<feature type="compositionally biased region" description="Acidic residues" evidence="4">
    <location>
        <begin position="383"/>
        <end position="401"/>
    </location>
</feature>
<dbReference type="PROSITE" id="PS51164">
    <property type="entry name" value="CBM1_2"/>
    <property type="match status" value="1"/>
</dbReference>
<organism evidence="7 8">
    <name type="scientific">Achlya hypogyna</name>
    <name type="common">Oomycete</name>
    <name type="synonym">Protoachlya hypogyna</name>
    <dbReference type="NCBI Taxonomy" id="1202772"/>
    <lineage>
        <taxon>Eukaryota</taxon>
        <taxon>Sar</taxon>
        <taxon>Stramenopiles</taxon>
        <taxon>Oomycota</taxon>
        <taxon>Saprolegniomycetes</taxon>
        <taxon>Saprolegniales</taxon>
        <taxon>Achlyaceae</taxon>
        <taxon>Achlya</taxon>
    </lineage>
</organism>
<dbReference type="OrthoDB" id="62371at2759"/>